<keyword evidence="2" id="KW-1185">Reference proteome</keyword>
<comment type="caution">
    <text evidence="1">The sequence shown here is derived from an EMBL/GenBank/DDBJ whole genome shotgun (WGS) entry which is preliminary data.</text>
</comment>
<dbReference type="AlphaFoldDB" id="A0A1L8QXQ1"/>
<evidence type="ECO:0000313" key="2">
    <source>
        <dbReference type="Proteomes" id="UP000182149"/>
    </source>
</evidence>
<protein>
    <recommendedName>
        <fullName evidence="3">TPR repeat-containing protein</fullName>
    </recommendedName>
</protein>
<dbReference type="EMBL" id="JXKD01000001">
    <property type="protein sequence ID" value="OJG12278.1"/>
    <property type="molecule type" value="Genomic_DNA"/>
</dbReference>
<name>A0A1L8QXQ1_9ENTE</name>
<accession>A0A1L8QXQ1</accession>
<evidence type="ECO:0000313" key="1">
    <source>
        <dbReference type="EMBL" id="OJG12278.1"/>
    </source>
</evidence>
<organism evidence="1 2">
    <name type="scientific">Enterococcus aquimarinus</name>
    <dbReference type="NCBI Taxonomy" id="328396"/>
    <lineage>
        <taxon>Bacteria</taxon>
        <taxon>Bacillati</taxon>
        <taxon>Bacillota</taxon>
        <taxon>Bacilli</taxon>
        <taxon>Lactobacillales</taxon>
        <taxon>Enterococcaceae</taxon>
        <taxon>Enterococcus</taxon>
    </lineage>
</organism>
<gene>
    <name evidence="1" type="ORF">RU93_GL000208</name>
</gene>
<proteinExistence type="predicted"/>
<dbReference type="Proteomes" id="UP000182149">
    <property type="component" value="Unassembled WGS sequence"/>
</dbReference>
<dbReference type="OrthoDB" id="2183052at2"/>
<evidence type="ECO:0008006" key="3">
    <source>
        <dbReference type="Google" id="ProtNLM"/>
    </source>
</evidence>
<reference evidence="1 2" key="1">
    <citation type="submission" date="2014-12" db="EMBL/GenBank/DDBJ databases">
        <title>Draft genome sequences of 29 type strains of Enterococci.</title>
        <authorList>
            <person name="Zhong Z."/>
            <person name="Sun Z."/>
            <person name="Liu W."/>
            <person name="Zhang W."/>
            <person name="Zhang H."/>
        </authorList>
    </citation>
    <scope>NUCLEOTIDE SEQUENCE [LARGE SCALE GENOMIC DNA]</scope>
    <source>
        <strain evidence="1 2">DSM 17690</strain>
    </source>
</reference>
<dbReference type="STRING" id="328396.RU93_GL000208"/>
<sequence>MSELIPFPEKEEQLLASGTRKLLAHDYLAAKKDFEKLYEQTNTFDHVQLLVESYRLLGDIERALYYAEEYQAEYLGQEQTLEKYLHLLLLDEQYLTVHRLLQQYPNEKVQRDLLLLESTQDLIGEQTYLVKESQLQLWDQQRLPILGNQWHQWLKRLSLTRFVSLARAYLVRSQNPFLSPKLVEMLLSCGVKETIFVKTIANQEVDIDLSKLQPLAQTPQLQLLLKLIAEKWENDDPQMAEAIALEAQAHLALLYPVLPEITAIPDWAQSYHLEYRAMFGDEQATIQLEKYPEIQEIKQILREIYQELF</sequence>
<dbReference type="RefSeq" id="WP_071873873.1">
    <property type="nucleotide sequence ID" value="NZ_JBHSHF010000002.1"/>
</dbReference>